<dbReference type="PANTHER" id="PTHR44846">
    <property type="entry name" value="MANNOSYL-D-GLYCERATE TRANSPORT/METABOLISM SYSTEM REPRESSOR MNGR-RELATED"/>
    <property type="match status" value="1"/>
</dbReference>
<gene>
    <name evidence="5" type="ORF">HDA39_003429</name>
</gene>
<comment type="caution">
    <text evidence="5">The sequence shown here is derived from an EMBL/GenBank/DDBJ whole genome shotgun (WGS) entry which is preliminary data.</text>
</comment>
<dbReference type="SMART" id="SM00345">
    <property type="entry name" value="HTH_GNTR"/>
    <property type="match status" value="1"/>
</dbReference>
<evidence type="ECO:0000256" key="2">
    <source>
        <dbReference type="ARBA" id="ARBA00023125"/>
    </source>
</evidence>
<sequence>MREVATNPDKEPASRTIERDLRRRIEDGDLAVGDRLPSERNLAEQYGVARNTAREAIRLLAEQGLVTIRHGSGVTVRGKTRLLRFGSERYARTLRQETGLSPFRAEVSRQGREASVDCRSITRISPPAEIAERLQIDPETETVVRRENWYYADNEPMQVGVTFAPWSIVEGTPVADSAQMGKGSLYARFEERGHAITTIREEVTARMPTPDEAKGLRIPDAVPVLEVTHTGIDQNGAPFEVTIFTMRADYNGLDYRMPVED</sequence>
<reference evidence="5 6" key="1">
    <citation type="submission" date="2020-08" db="EMBL/GenBank/DDBJ databases">
        <title>Sequencing the genomes of 1000 actinobacteria strains.</title>
        <authorList>
            <person name="Klenk H.-P."/>
        </authorList>
    </citation>
    <scope>NUCLEOTIDE SEQUENCE [LARGE SCALE GENOMIC DNA]</scope>
    <source>
        <strain evidence="5 6">DSM 28967</strain>
    </source>
</reference>
<dbReference type="EMBL" id="JACHMY010000001">
    <property type="protein sequence ID" value="MBB5836695.1"/>
    <property type="molecule type" value="Genomic_DNA"/>
</dbReference>
<dbReference type="SUPFAM" id="SSF46785">
    <property type="entry name" value="Winged helix' DNA-binding domain"/>
    <property type="match status" value="1"/>
</dbReference>
<organism evidence="5 6">
    <name type="scientific">Kribbella italica</name>
    <dbReference type="NCBI Taxonomy" id="1540520"/>
    <lineage>
        <taxon>Bacteria</taxon>
        <taxon>Bacillati</taxon>
        <taxon>Actinomycetota</taxon>
        <taxon>Actinomycetes</taxon>
        <taxon>Propionibacteriales</taxon>
        <taxon>Kribbellaceae</taxon>
        <taxon>Kribbella</taxon>
    </lineage>
</organism>
<keyword evidence="3" id="KW-0804">Transcription</keyword>
<dbReference type="GO" id="GO:0003700">
    <property type="term" value="F:DNA-binding transcription factor activity"/>
    <property type="evidence" value="ECO:0007669"/>
    <property type="project" value="InterPro"/>
</dbReference>
<evidence type="ECO:0000256" key="3">
    <source>
        <dbReference type="ARBA" id="ARBA00023163"/>
    </source>
</evidence>
<dbReference type="InterPro" id="IPR036388">
    <property type="entry name" value="WH-like_DNA-bd_sf"/>
</dbReference>
<accession>A0A7W9J7R7</accession>
<evidence type="ECO:0000259" key="4">
    <source>
        <dbReference type="PROSITE" id="PS50949"/>
    </source>
</evidence>
<dbReference type="RefSeq" id="WP_184796179.1">
    <property type="nucleotide sequence ID" value="NZ_JACHMY010000001.1"/>
</dbReference>
<dbReference type="InterPro" id="IPR028978">
    <property type="entry name" value="Chorismate_lyase_/UTRA_dom_sf"/>
</dbReference>
<proteinExistence type="predicted"/>
<dbReference type="Pfam" id="PF00392">
    <property type="entry name" value="GntR"/>
    <property type="match status" value="1"/>
</dbReference>
<dbReference type="Proteomes" id="UP000549971">
    <property type="component" value="Unassembled WGS sequence"/>
</dbReference>
<dbReference type="Gene3D" id="1.10.10.10">
    <property type="entry name" value="Winged helix-like DNA-binding domain superfamily/Winged helix DNA-binding domain"/>
    <property type="match status" value="1"/>
</dbReference>
<keyword evidence="1" id="KW-0805">Transcription regulation</keyword>
<evidence type="ECO:0000313" key="6">
    <source>
        <dbReference type="Proteomes" id="UP000549971"/>
    </source>
</evidence>
<keyword evidence="2" id="KW-0238">DNA-binding</keyword>
<dbReference type="PRINTS" id="PR00035">
    <property type="entry name" value="HTHGNTR"/>
</dbReference>
<evidence type="ECO:0000313" key="5">
    <source>
        <dbReference type="EMBL" id="MBB5836695.1"/>
    </source>
</evidence>
<dbReference type="InterPro" id="IPR000524">
    <property type="entry name" value="Tscrpt_reg_HTH_GntR"/>
</dbReference>
<dbReference type="SUPFAM" id="SSF64288">
    <property type="entry name" value="Chorismate lyase-like"/>
    <property type="match status" value="1"/>
</dbReference>
<dbReference type="PROSITE" id="PS50949">
    <property type="entry name" value="HTH_GNTR"/>
    <property type="match status" value="1"/>
</dbReference>
<dbReference type="Pfam" id="PF07702">
    <property type="entry name" value="UTRA"/>
    <property type="match status" value="1"/>
</dbReference>
<dbReference type="GO" id="GO:0045892">
    <property type="term" value="P:negative regulation of DNA-templated transcription"/>
    <property type="evidence" value="ECO:0007669"/>
    <property type="project" value="TreeGrafter"/>
</dbReference>
<feature type="domain" description="HTH gntR-type" evidence="4">
    <location>
        <begin position="11"/>
        <end position="79"/>
    </location>
</feature>
<dbReference type="CDD" id="cd07377">
    <property type="entry name" value="WHTH_GntR"/>
    <property type="match status" value="1"/>
</dbReference>
<dbReference type="PANTHER" id="PTHR44846:SF17">
    <property type="entry name" value="GNTR-FAMILY TRANSCRIPTIONAL REGULATOR"/>
    <property type="match status" value="1"/>
</dbReference>
<evidence type="ECO:0000256" key="1">
    <source>
        <dbReference type="ARBA" id="ARBA00023015"/>
    </source>
</evidence>
<dbReference type="SMART" id="SM00866">
    <property type="entry name" value="UTRA"/>
    <property type="match status" value="1"/>
</dbReference>
<dbReference type="InterPro" id="IPR011663">
    <property type="entry name" value="UTRA"/>
</dbReference>
<dbReference type="Gene3D" id="3.40.1410.10">
    <property type="entry name" value="Chorismate lyase-like"/>
    <property type="match status" value="1"/>
</dbReference>
<protein>
    <submittedName>
        <fullName evidence="5">GntR family transcriptional regulator</fullName>
    </submittedName>
</protein>
<dbReference type="GO" id="GO:0003677">
    <property type="term" value="F:DNA binding"/>
    <property type="evidence" value="ECO:0007669"/>
    <property type="project" value="UniProtKB-KW"/>
</dbReference>
<dbReference type="AlphaFoldDB" id="A0A7W9J7R7"/>
<keyword evidence="6" id="KW-1185">Reference proteome</keyword>
<dbReference type="InterPro" id="IPR050679">
    <property type="entry name" value="Bact_HTH_transcr_reg"/>
</dbReference>
<dbReference type="InterPro" id="IPR036390">
    <property type="entry name" value="WH_DNA-bd_sf"/>
</dbReference>
<name>A0A7W9J7R7_9ACTN</name>